<dbReference type="InterPro" id="IPR050879">
    <property type="entry name" value="Acyltransferase_3"/>
</dbReference>
<feature type="transmembrane region" description="Helical" evidence="1">
    <location>
        <begin position="58"/>
        <end position="79"/>
    </location>
</feature>
<feature type="transmembrane region" description="Helical" evidence="1">
    <location>
        <begin position="274"/>
        <end position="290"/>
    </location>
</feature>
<dbReference type="GO" id="GO:0016020">
    <property type="term" value="C:membrane"/>
    <property type="evidence" value="ECO:0007669"/>
    <property type="project" value="TreeGrafter"/>
</dbReference>
<feature type="transmembrane region" description="Helical" evidence="1">
    <location>
        <begin position="21"/>
        <end position="38"/>
    </location>
</feature>
<feature type="transmembrane region" description="Helical" evidence="1">
    <location>
        <begin position="342"/>
        <end position="363"/>
    </location>
</feature>
<feature type="domain" description="Acyltransferase 3" evidence="2">
    <location>
        <begin position="21"/>
        <end position="359"/>
    </location>
</feature>
<keyword evidence="3" id="KW-0808">Transferase</keyword>
<feature type="transmembrane region" description="Helical" evidence="1">
    <location>
        <begin position="173"/>
        <end position="191"/>
    </location>
</feature>
<dbReference type="InterPro" id="IPR002656">
    <property type="entry name" value="Acyl_transf_3_dom"/>
</dbReference>
<dbReference type="STRING" id="1391627.SAMN05216464_101399"/>
<feature type="transmembrane region" description="Helical" evidence="1">
    <location>
        <begin position="211"/>
        <end position="229"/>
    </location>
</feature>
<dbReference type="PANTHER" id="PTHR23028:SF53">
    <property type="entry name" value="ACYL_TRANSF_3 DOMAIN-CONTAINING PROTEIN"/>
    <property type="match status" value="1"/>
</dbReference>
<keyword evidence="4" id="KW-1185">Reference proteome</keyword>
<organism evidence="3 4">
    <name type="scientific">Mucilaginibacter pineti</name>
    <dbReference type="NCBI Taxonomy" id="1391627"/>
    <lineage>
        <taxon>Bacteria</taxon>
        <taxon>Pseudomonadati</taxon>
        <taxon>Bacteroidota</taxon>
        <taxon>Sphingobacteriia</taxon>
        <taxon>Sphingobacteriales</taxon>
        <taxon>Sphingobacteriaceae</taxon>
        <taxon>Mucilaginibacter</taxon>
    </lineage>
</organism>
<keyword evidence="1" id="KW-0812">Transmembrane</keyword>
<reference evidence="3 4" key="1">
    <citation type="submission" date="2016-10" db="EMBL/GenBank/DDBJ databases">
        <authorList>
            <person name="de Groot N.N."/>
        </authorList>
    </citation>
    <scope>NUCLEOTIDE SEQUENCE [LARGE SCALE GENOMIC DNA]</scope>
    <source>
        <strain evidence="3 4">47C3B</strain>
    </source>
</reference>
<keyword evidence="3" id="KW-0012">Acyltransferase</keyword>
<dbReference type="Proteomes" id="UP000199072">
    <property type="component" value="Unassembled WGS sequence"/>
</dbReference>
<dbReference type="Pfam" id="PF01757">
    <property type="entry name" value="Acyl_transf_3"/>
    <property type="match status" value="1"/>
</dbReference>
<gene>
    <name evidence="3" type="ORF">SAMN05216464_101399</name>
</gene>
<keyword evidence="1" id="KW-1133">Transmembrane helix</keyword>
<accession>A0A1G6TUA3</accession>
<sequence length="379" mass="44214">MSSTPLREVSDKIKTKVFFPNLNGVRALAALMVVVSHVELHKVIFHVRRIPDTNLLNFGKAGVTIFFSLSGFLITYLLLEEKRNFTTINFKGFYMRRILRIWPLYYLVVLFGFFVYPGGTGHAFWLSVFFLPNLAFCLQMLPAIFDPIWSIGTEEQFYIFHPHFFRIKKLQHILYALLAFIVLLWAAQLAVDHLFVHHPMYTSLHKVMYYSRFDNMMIGAVVAVLYYNTKHPEFNFRFQKVFNAIFRKKVQLVILNIFLIYLVCYLLYDIPHGDVLIAALASLLIVNLCEAKTSIYSLNNKYLGYIGQISYSIYLLHKFVLFLVLYLISKYLAQGSLVIENIIIYTSIITLSIALASLSYYGYERPFLNIKKRFQKITQ</sequence>
<dbReference type="GO" id="GO:0016787">
    <property type="term" value="F:hydrolase activity"/>
    <property type="evidence" value="ECO:0007669"/>
    <property type="project" value="UniProtKB-KW"/>
</dbReference>
<evidence type="ECO:0000259" key="2">
    <source>
        <dbReference type="Pfam" id="PF01757"/>
    </source>
</evidence>
<protein>
    <submittedName>
        <fullName evidence="3">Peptidoglycan/LPS O-acetylase OafA/YrhL, contains acyltransferase and SGNH-hydrolase domains</fullName>
    </submittedName>
</protein>
<feature type="transmembrane region" description="Helical" evidence="1">
    <location>
        <begin position="250"/>
        <end position="268"/>
    </location>
</feature>
<dbReference type="OrthoDB" id="290051at2"/>
<evidence type="ECO:0000313" key="4">
    <source>
        <dbReference type="Proteomes" id="UP000199072"/>
    </source>
</evidence>
<dbReference type="RefSeq" id="WP_091143383.1">
    <property type="nucleotide sequence ID" value="NZ_FNAI01000001.1"/>
</dbReference>
<dbReference type="AlphaFoldDB" id="A0A1G6TUA3"/>
<evidence type="ECO:0000256" key="1">
    <source>
        <dbReference type="SAM" id="Phobius"/>
    </source>
</evidence>
<feature type="transmembrane region" description="Helical" evidence="1">
    <location>
        <begin position="302"/>
        <end position="327"/>
    </location>
</feature>
<dbReference type="GO" id="GO:0000271">
    <property type="term" value="P:polysaccharide biosynthetic process"/>
    <property type="evidence" value="ECO:0007669"/>
    <property type="project" value="TreeGrafter"/>
</dbReference>
<keyword evidence="1" id="KW-0472">Membrane</keyword>
<feature type="transmembrane region" description="Helical" evidence="1">
    <location>
        <begin position="99"/>
        <end position="117"/>
    </location>
</feature>
<evidence type="ECO:0000313" key="3">
    <source>
        <dbReference type="EMBL" id="SDD32036.1"/>
    </source>
</evidence>
<proteinExistence type="predicted"/>
<dbReference type="PANTHER" id="PTHR23028">
    <property type="entry name" value="ACETYLTRANSFERASE"/>
    <property type="match status" value="1"/>
</dbReference>
<feature type="transmembrane region" description="Helical" evidence="1">
    <location>
        <begin position="123"/>
        <end position="145"/>
    </location>
</feature>
<keyword evidence="3" id="KW-0378">Hydrolase</keyword>
<dbReference type="GO" id="GO:0016747">
    <property type="term" value="F:acyltransferase activity, transferring groups other than amino-acyl groups"/>
    <property type="evidence" value="ECO:0007669"/>
    <property type="project" value="InterPro"/>
</dbReference>
<name>A0A1G6TUA3_9SPHI</name>
<dbReference type="EMBL" id="FNAI01000001">
    <property type="protein sequence ID" value="SDD32036.1"/>
    <property type="molecule type" value="Genomic_DNA"/>
</dbReference>